<keyword evidence="3" id="KW-1185">Reference proteome</keyword>
<dbReference type="RefSeq" id="WP_011143804.1">
    <property type="nucleotide sequence ID" value="NC_005125.1"/>
</dbReference>
<accession>Q7NER3</accession>
<dbReference type="InParanoid" id="Q7NER3"/>
<sequence length="145" mass="15499">MGFERLFAAQWRSLGLCWRPLLLHIGVYALLCVVLNLTFSGNDVWQYLDRMILVIGVASAMIQAGGFVARLLWLGVAIGEAGGLVSRCTALVLPQVPAGLVQLAYAGLLLILFLLLARSSSGDGGLPTLTPDAPLSPSRSPLRLR</sequence>
<feature type="transmembrane region" description="Helical" evidence="1">
    <location>
        <begin position="21"/>
        <end position="39"/>
    </location>
</feature>
<feature type="transmembrane region" description="Helical" evidence="1">
    <location>
        <begin position="96"/>
        <end position="117"/>
    </location>
</feature>
<dbReference type="Proteomes" id="UP000000557">
    <property type="component" value="Chromosome"/>
</dbReference>
<organism evidence="2 3">
    <name type="scientific">Gloeobacter violaceus (strain ATCC 29082 / PCC 7421)</name>
    <dbReference type="NCBI Taxonomy" id="251221"/>
    <lineage>
        <taxon>Bacteria</taxon>
        <taxon>Bacillati</taxon>
        <taxon>Cyanobacteriota</taxon>
        <taxon>Cyanophyceae</taxon>
        <taxon>Gloeobacterales</taxon>
        <taxon>Gloeobacteraceae</taxon>
        <taxon>Gloeobacter</taxon>
    </lineage>
</organism>
<evidence type="ECO:0000256" key="1">
    <source>
        <dbReference type="SAM" id="Phobius"/>
    </source>
</evidence>
<protein>
    <submittedName>
        <fullName evidence="2">Gll3815 protein</fullName>
    </submittedName>
</protein>
<evidence type="ECO:0000313" key="2">
    <source>
        <dbReference type="EMBL" id="BAC91756.1"/>
    </source>
</evidence>
<dbReference type="AlphaFoldDB" id="Q7NER3"/>
<dbReference type="HOGENOM" id="CLU_1793741_0_0_3"/>
<gene>
    <name evidence="2" type="ordered locus">gll3815</name>
</gene>
<dbReference type="EMBL" id="BA000045">
    <property type="protein sequence ID" value="BAC91756.1"/>
    <property type="molecule type" value="Genomic_DNA"/>
</dbReference>
<feature type="transmembrane region" description="Helical" evidence="1">
    <location>
        <begin position="51"/>
        <end position="76"/>
    </location>
</feature>
<dbReference type="PATRIC" id="fig|251221.4.peg.3849"/>
<reference evidence="2 3" key="2">
    <citation type="journal article" date="2003" name="DNA Res.">
        <title>Complete genome structure of Gloeobacter violaceus PCC 7421, a cyanobacterium that lacks thylakoids (supplement).</title>
        <authorList>
            <person name="Nakamura Y."/>
            <person name="Kaneko T."/>
            <person name="Sato S."/>
            <person name="Mimuro M."/>
            <person name="Miyashita H."/>
            <person name="Tsuchiya T."/>
            <person name="Sasamoto S."/>
            <person name="Watanabe A."/>
            <person name="Kawashima K."/>
            <person name="Kishida Y."/>
            <person name="Kiyokawa C."/>
            <person name="Kohara M."/>
            <person name="Matsumoto M."/>
            <person name="Matsuno A."/>
            <person name="Nakazaki N."/>
            <person name="Shimpo S."/>
            <person name="Takeuchi C."/>
            <person name="Yamada M."/>
            <person name="Tabata S."/>
        </authorList>
    </citation>
    <scope>NUCLEOTIDE SEQUENCE [LARGE SCALE GENOMIC DNA]</scope>
    <source>
        <strain evidence="3">ATCC 29082 / PCC 7421</strain>
    </source>
</reference>
<dbReference type="EnsemblBacteria" id="BAC91756">
    <property type="protein sequence ID" value="BAC91756"/>
    <property type="gene ID" value="BAC91756"/>
</dbReference>
<keyword evidence="1" id="KW-1133">Transmembrane helix</keyword>
<dbReference type="KEGG" id="gvi:gll3815"/>
<name>Q7NER3_GLOVI</name>
<proteinExistence type="predicted"/>
<dbReference type="OrthoDB" id="9850119at2"/>
<evidence type="ECO:0000313" key="3">
    <source>
        <dbReference type="Proteomes" id="UP000000557"/>
    </source>
</evidence>
<keyword evidence="1" id="KW-0812">Transmembrane</keyword>
<keyword evidence="1" id="KW-0472">Membrane</keyword>
<reference evidence="2 3" key="1">
    <citation type="journal article" date="2003" name="DNA Res.">
        <title>Complete genome structure of Gloeobacter violaceus PCC 7421, a cyanobacterium that lacks thylakoids.</title>
        <authorList>
            <person name="Nakamura Y."/>
            <person name="Kaneko T."/>
            <person name="Sato S."/>
            <person name="Mimuro M."/>
            <person name="Miyashita H."/>
            <person name="Tsuchiya T."/>
            <person name="Sasamoto S."/>
            <person name="Watanabe A."/>
            <person name="Kawashima K."/>
            <person name="Kishida Y."/>
            <person name="Kiyokawa C."/>
            <person name="Kohara M."/>
            <person name="Matsumoto M."/>
            <person name="Matsuno A."/>
            <person name="Nakazaki N."/>
            <person name="Shimpo S."/>
            <person name="Takeuchi C."/>
            <person name="Yamada M."/>
            <person name="Tabata S."/>
        </authorList>
    </citation>
    <scope>NUCLEOTIDE SEQUENCE [LARGE SCALE GENOMIC DNA]</scope>
    <source>
        <strain evidence="3">ATCC 29082 / PCC 7421</strain>
    </source>
</reference>
<dbReference type="STRING" id="251221.gene:10761332"/>